<dbReference type="SUPFAM" id="SSF53244">
    <property type="entry name" value="MurD-like peptide ligases, peptide-binding domain"/>
    <property type="match status" value="1"/>
</dbReference>
<dbReference type="PANTHER" id="PTHR11136:SF0">
    <property type="entry name" value="DIHYDROFOLATE SYNTHETASE-RELATED"/>
    <property type="match status" value="1"/>
</dbReference>
<dbReference type="InterPro" id="IPR001645">
    <property type="entry name" value="Folylpolyglutamate_synth"/>
</dbReference>
<evidence type="ECO:0000256" key="20">
    <source>
        <dbReference type="ARBA" id="ARBA00049161"/>
    </source>
</evidence>
<dbReference type="Pfam" id="PF02875">
    <property type="entry name" value="Mur_ligase_C"/>
    <property type="match status" value="1"/>
</dbReference>
<evidence type="ECO:0000259" key="23">
    <source>
        <dbReference type="Pfam" id="PF08245"/>
    </source>
</evidence>
<evidence type="ECO:0000313" key="25">
    <source>
        <dbReference type="Proteomes" id="UP001629953"/>
    </source>
</evidence>
<dbReference type="NCBIfam" id="NF008101">
    <property type="entry name" value="PRK10846.1"/>
    <property type="match status" value="1"/>
</dbReference>
<gene>
    <name evidence="24" type="primary">folC</name>
    <name evidence="24" type="ORF">ABUE30_01240</name>
</gene>
<keyword evidence="9" id="KW-0479">Metal-binding</keyword>
<evidence type="ECO:0000256" key="2">
    <source>
        <dbReference type="ARBA" id="ARBA00004799"/>
    </source>
</evidence>
<evidence type="ECO:0000256" key="15">
    <source>
        <dbReference type="ARBA" id="ARBA00030592"/>
    </source>
</evidence>
<evidence type="ECO:0000256" key="18">
    <source>
        <dbReference type="ARBA" id="ARBA00047808"/>
    </source>
</evidence>
<evidence type="ECO:0000256" key="19">
    <source>
        <dbReference type="ARBA" id="ARBA00049035"/>
    </source>
</evidence>
<evidence type="ECO:0000256" key="3">
    <source>
        <dbReference type="ARBA" id="ARBA00005150"/>
    </source>
</evidence>
<dbReference type="Gene3D" id="3.40.1190.10">
    <property type="entry name" value="Mur-like, catalytic domain"/>
    <property type="match status" value="1"/>
</dbReference>
<dbReference type="GO" id="GO:0004326">
    <property type="term" value="F:tetrahydrofolylpolyglutamate synthase activity"/>
    <property type="evidence" value="ECO:0007669"/>
    <property type="project" value="UniProtKB-EC"/>
</dbReference>
<dbReference type="EC" id="6.3.2.17" evidence="6"/>
<dbReference type="InterPro" id="IPR036615">
    <property type="entry name" value="Mur_ligase_C_dom_sf"/>
</dbReference>
<evidence type="ECO:0000256" key="10">
    <source>
        <dbReference type="ARBA" id="ARBA00022741"/>
    </source>
</evidence>
<dbReference type="InterPro" id="IPR036565">
    <property type="entry name" value="Mur-like_cat_sf"/>
</dbReference>
<evidence type="ECO:0000259" key="22">
    <source>
        <dbReference type="Pfam" id="PF02875"/>
    </source>
</evidence>
<organism evidence="24 25">
    <name type="scientific">Celerinatantimonas yamalensis</name>
    <dbReference type="NCBI Taxonomy" id="559956"/>
    <lineage>
        <taxon>Bacteria</taxon>
        <taxon>Pseudomonadati</taxon>
        <taxon>Pseudomonadota</taxon>
        <taxon>Gammaproteobacteria</taxon>
        <taxon>Celerinatantimonadaceae</taxon>
        <taxon>Celerinatantimonas</taxon>
    </lineage>
</organism>
<keyword evidence="12" id="KW-0460">Magnesium</keyword>
<evidence type="ECO:0000256" key="21">
    <source>
        <dbReference type="PIRNR" id="PIRNR001563"/>
    </source>
</evidence>
<evidence type="ECO:0000256" key="17">
    <source>
        <dbReference type="ARBA" id="ARBA00047493"/>
    </source>
</evidence>
<comment type="function">
    <text evidence="1">Functions in two distinct reactions of the de novo folate biosynthetic pathway. Catalyzes the addition of a glutamate residue to dihydropteroate (7,8-dihydropteroate or H2Pte) to form dihydrofolate (7,8-dihydrofolate monoglutamate or H2Pte-Glu). Also catalyzes successive additions of L-glutamate to tetrahydrofolate or 10-formyltetrahydrofolate or 5,10-methylenetetrahydrofolate, leading to folylpolyglutamate derivatives.</text>
</comment>
<evidence type="ECO:0000256" key="5">
    <source>
        <dbReference type="ARBA" id="ARBA00013023"/>
    </source>
</evidence>
<comment type="catalytic activity">
    <reaction evidence="20">
        <text>7,8-dihydropteroate + L-glutamate + ATP = 7,8-dihydrofolate + ADP + phosphate + H(+)</text>
        <dbReference type="Rhea" id="RHEA:23584"/>
        <dbReference type="ChEBI" id="CHEBI:15378"/>
        <dbReference type="ChEBI" id="CHEBI:17839"/>
        <dbReference type="ChEBI" id="CHEBI:29985"/>
        <dbReference type="ChEBI" id="CHEBI:30616"/>
        <dbReference type="ChEBI" id="CHEBI:43474"/>
        <dbReference type="ChEBI" id="CHEBI:57451"/>
        <dbReference type="ChEBI" id="CHEBI:456216"/>
        <dbReference type="EC" id="6.3.2.12"/>
    </reaction>
</comment>
<evidence type="ECO:0000256" key="1">
    <source>
        <dbReference type="ARBA" id="ARBA00002714"/>
    </source>
</evidence>
<dbReference type="PROSITE" id="PS01011">
    <property type="entry name" value="FOLYLPOLYGLU_SYNT_1"/>
    <property type="match status" value="1"/>
</dbReference>
<proteinExistence type="inferred from homology"/>
<feature type="domain" description="Mur ligase C-terminal" evidence="22">
    <location>
        <begin position="289"/>
        <end position="407"/>
    </location>
</feature>
<dbReference type="InterPro" id="IPR013221">
    <property type="entry name" value="Mur_ligase_cen"/>
</dbReference>
<dbReference type="EC" id="6.3.2.12" evidence="5"/>
<feature type="domain" description="Mur ligase central" evidence="23">
    <location>
        <begin position="53"/>
        <end position="230"/>
    </location>
</feature>
<comment type="catalytic activity">
    <reaction evidence="18">
        <text>10-formyltetrahydrofolyl-(gamma-L-Glu)(n) + L-glutamate + ATP = 10-formyltetrahydrofolyl-(gamma-L-Glu)(n+1) + ADP + phosphate + H(+)</text>
        <dbReference type="Rhea" id="RHEA:51904"/>
        <dbReference type="Rhea" id="RHEA-COMP:13088"/>
        <dbReference type="Rhea" id="RHEA-COMP:14300"/>
        <dbReference type="ChEBI" id="CHEBI:15378"/>
        <dbReference type="ChEBI" id="CHEBI:29985"/>
        <dbReference type="ChEBI" id="CHEBI:30616"/>
        <dbReference type="ChEBI" id="CHEBI:43474"/>
        <dbReference type="ChEBI" id="CHEBI:134413"/>
        <dbReference type="ChEBI" id="CHEBI:456216"/>
        <dbReference type="EC" id="6.3.2.17"/>
    </reaction>
</comment>
<evidence type="ECO:0000256" key="9">
    <source>
        <dbReference type="ARBA" id="ARBA00022723"/>
    </source>
</evidence>
<name>A0ABW9G299_9GAMM</name>
<dbReference type="NCBIfam" id="TIGR01499">
    <property type="entry name" value="folC"/>
    <property type="match status" value="1"/>
</dbReference>
<dbReference type="GO" id="GO:0008841">
    <property type="term" value="F:dihydrofolate synthase activity"/>
    <property type="evidence" value="ECO:0007669"/>
    <property type="project" value="UniProtKB-EC"/>
</dbReference>
<reference evidence="24 25" key="1">
    <citation type="journal article" date="2013" name="Int. J. Syst. Evol. Microbiol.">
        <title>Celerinatantimonas yamalensis sp. nov., a cold-adapted diazotrophic bacterium from a cold permafrost brine.</title>
        <authorList>
            <person name="Shcherbakova V."/>
            <person name="Chuvilskaya N."/>
            <person name="Rivkina E."/>
            <person name="Demidov N."/>
            <person name="Uchaeva V."/>
            <person name="Suetin S."/>
            <person name="Suzina N."/>
            <person name="Gilichinsky D."/>
        </authorList>
    </citation>
    <scope>NUCLEOTIDE SEQUENCE [LARGE SCALE GENOMIC DNA]</scope>
    <source>
        <strain evidence="24 25">C7</strain>
    </source>
</reference>
<dbReference type="RefSeq" id="WP_408621869.1">
    <property type="nucleotide sequence ID" value="NZ_JBEQCT010000001.1"/>
</dbReference>
<comment type="pathway">
    <text evidence="2">Cofactor biosynthesis; tetrahydrofolate biosynthesis; 7,8-dihydrofolate from 2-amino-4-hydroxy-6-hydroxymethyl-7,8-dihydropteridine diphosphate and 4-aminobenzoate: step 2/2.</text>
</comment>
<dbReference type="Proteomes" id="UP001629953">
    <property type="component" value="Unassembled WGS sequence"/>
</dbReference>
<sequence length="419" mass="46186">MINPSNVIGRSLSDWLSYLEHQHPVTIDLGLTRIRQVAQLMSLDTMPMPVVTVAGTNGKGSTCRLIEQLLLAKGYSVGVYSSPHISDYRERVRINDKLLEADLFCQAFSDIEQARGNITLTYFEVSTLAALWLFKRQNLDYVILEVGLGGRLDATNIIDADVAVVTTIALDHENYLGHDLQQIGREKAGIFRAQGKAVIGDPSIVESVYQSAEQLGCQLLANGHQVHAQISNDGQSWCYQGLTHCYAQLPMPELPIDNAVAAFAVLDQLQITLSESQAKEQVAHWQLAGRMQLLQRDPIVYIDVAHNPQSAQYLATQLIRHPCQGNTFAVCAMLADKDNQGAVDALDGLFEQWFIAGLANDRGDNGDKLVSALYGKNYQRYANIHQAYEHALLVAKPIDRIIIFGSFVTVAEVLAIRGG</sequence>
<keyword evidence="11 21" id="KW-0067">ATP-binding</keyword>
<comment type="caution">
    <text evidence="24">The sequence shown here is derived from an EMBL/GenBank/DDBJ whole genome shotgun (WGS) entry which is preliminary data.</text>
</comment>
<dbReference type="SUPFAM" id="SSF53623">
    <property type="entry name" value="MurD-like peptide ligases, catalytic domain"/>
    <property type="match status" value="1"/>
</dbReference>
<dbReference type="PROSITE" id="PS01012">
    <property type="entry name" value="FOLYLPOLYGLU_SYNT_2"/>
    <property type="match status" value="1"/>
</dbReference>
<comment type="similarity">
    <text evidence="4 21">Belongs to the folylpolyglutamate synthase family.</text>
</comment>
<evidence type="ECO:0000256" key="4">
    <source>
        <dbReference type="ARBA" id="ARBA00008276"/>
    </source>
</evidence>
<dbReference type="PIRSF" id="PIRSF001563">
    <property type="entry name" value="Folylpolyglu_synth"/>
    <property type="match status" value="1"/>
</dbReference>
<evidence type="ECO:0000256" key="6">
    <source>
        <dbReference type="ARBA" id="ARBA00013025"/>
    </source>
</evidence>
<accession>A0ABW9G299</accession>
<dbReference type="InterPro" id="IPR018109">
    <property type="entry name" value="Folylpolyglutamate_synth_CS"/>
</dbReference>
<keyword evidence="13" id="KW-0289">Folate biosynthesis</keyword>
<evidence type="ECO:0000256" key="12">
    <source>
        <dbReference type="ARBA" id="ARBA00022842"/>
    </source>
</evidence>
<dbReference type="EMBL" id="JBEQCT010000001">
    <property type="protein sequence ID" value="MFM2483707.1"/>
    <property type="molecule type" value="Genomic_DNA"/>
</dbReference>
<comment type="pathway">
    <text evidence="3">Cofactor biosynthesis; tetrahydrofolylpolyglutamate biosynthesis.</text>
</comment>
<evidence type="ECO:0000256" key="16">
    <source>
        <dbReference type="ARBA" id="ARBA00032510"/>
    </source>
</evidence>
<keyword evidence="25" id="KW-1185">Reference proteome</keyword>
<comment type="catalytic activity">
    <reaction evidence="19">
        <text>(6R)-5,10-methylenetetrahydrofolyl-(gamma-L-Glu)(n) + L-glutamate + ATP = (6R)-5,10-methylenetetrahydrofolyl-(gamma-L-Glu)(n+1) + ADP + phosphate + H(+)</text>
        <dbReference type="Rhea" id="RHEA:51912"/>
        <dbReference type="Rhea" id="RHEA-COMP:13257"/>
        <dbReference type="Rhea" id="RHEA-COMP:13258"/>
        <dbReference type="ChEBI" id="CHEBI:15378"/>
        <dbReference type="ChEBI" id="CHEBI:29985"/>
        <dbReference type="ChEBI" id="CHEBI:30616"/>
        <dbReference type="ChEBI" id="CHEBI:43474"/>
        <dbReference type="ChEBI" id="CHEBI:136572"/>
        <dbReference type="ChEBI" id="CHEBI:456216"/>
        <dbReference type="EC" id="6.3.2.17"/>
    </reaction>
</comment>
<dbReference type="Pfam" id="PF08245">
    <property type="entry name" value="Mur_ligase_M"/>
    <property type="match status" value="1"/>
</dbReference>
<keyword evidence="10 21" id="KW-0547">Nucleotide-binding</keyword>
<keyword evidence="8 21" id="KW-0436">Ligase</keyword>
<evidence type="ECO:0000256" key="13">
    <source>
        <dbReference type="ARBA" id="ARBA00022909"/>
    </source>
</evidence>
<evidence type="ECO:0000256" key="8">
    <source>
        <dbReference type="ARBA" id="ARBA00022598"/>
    </source>
</evidence>
<evidence type="ECO:0000256" key="14">
    <source>
        <dbReference type="ARBA" id="ARBA00030048"/>
    </source>
</evidence>
<evidence type="ECO:0000256" key="11">
    <source>
        <dbReference type="ARBA" id="ARBA00022840"/>
    </source>
</evidence>
<dbReference type="Gene3D" id="3.90.190.20">
    <property type="entry name" value="Mur ligase, C-terminal domain"/>
    <property type="match status" value="1"/>
</dbReference>
<protein>
    <recommendedName>
        <fullName evidence="7">Dihydrofolate synthase/folylpolyglutamate synthase</fullName>
        <ecNumber evidence="5">6.3.2.12</ecNumber>
        <ecNumber evidence="6">6.3.2.17</ecNumber>
    </recommendedName>
    <alternativeName>
        <fullName evidence="16">Folylpoly-gamma-glutamate synthetase-dihydrofolate synthetase</fullName>
    </alternativeName>
    <alternativeName>
        <fullName evidence="14">Folylpolyglutamate synthetase</fullName>
    </alternativeName>
    <alternativeName>
        <fullName evidence="15">Tetrahydrofolylpolyglutamate synthase</fullName>
    </alternativeName>
</protein>
<dbReference type="InterPro" id="IPR004101">
    <property type="entry name" value="Mur_ligase_C"/>
</dbReference>
<dbReference type="PANTHER" id="PTHR11136">
    <property type="entry name" value="FOLYLPOLYGLUTAMATE SYNTHASE-RELATED"/>
    <property type="match status" value="1"/>
</dbReference>
<evidence type="ECO:0000313" key="24">
    <source>
        <dbReference type="EMBL" id="MFM2483707.1"/>
    </source>
</evidence>
<evidence type="ECO:0000256" key="7">
    <source>
        <dbReference type="ARBA" id="ARBA00019357"/>
    </source>
</evidence>
<comment type="catalytic activity">
    <reaction evidence="17">
        <text>(6S)-5,6,7,8-tetrahydrofolyl-(gamma-L-Glu)(n) + L-glutamate + ATP = (6S)-5,6,7,8-tetrahydrofolyl-(gamma-L-Glu)(n+1) + ADP + phosphate + H(+)</text>
        <dbReference type="Rhea" id="RHEA:10580"/>
        <dbReference type="Rhea" id="RHEA-COMP:14738"/>
        <dbReference type="Rhea" id="RHEA-COMP:14740"/>
        <dbReference type="ChEBI" id="CHEBI:15378"/>
        <dbReference type="ChEBI" id="CHEBI:29985"/>
        <dbReference type="ChEBI" id="CHEBI:30616"/>
        <dbReference type="ChEBI" id="CHEBI:43474"/>
        <dbReference type="ChEBI" id="CHEBI:141005"/>
        <dbReference type="ChEBI" id="CHEBI:456216"/>
        <dbReference type="EC" id="6.3.2.17"/>
    </reaction>
</comment>